<dbReference type="InterPro" id="IPR052035">
    <property type="entry name" value="ZnF_BED_domain_contain"/>
</dbReference>
<protein>
    <recommendedName>
        <fullName evidence="8">BED-type domain-containing protein</fullName>
    </recommendedName>
</protein>
<proteinExistence type="predicted"/>
<organism evidence="9 10">
    <name type="scientific">Parnassius mnemosyne</name>
    <name type="common">clouded apollo</name>
    <dbReference type="NCBI Taxonomy" id="213953"/>
    <lineage>
        <taxon>Eukaryota</taxon>
        <taxon>Metazoa</taxon>
        <taxon>Ecdysozoa</taxon>
        <taxon>Arthropoda</taxon>
        <taxon>Hexapoda</taxon>
        <taxon>Insecta</taxon>
        <taxon>Pterygota</taxon>
        <taxon>Neoptera</taxon>
        <taxon>Endopterygota</taxon>
        <taxon>Lepidoptera</taxon>
        <taxon>Glossata</taxon>
        <taxon>Ditrysia</taxon>
        <taxon>Papilionoidea</taxon>
        <taxon>Papilionidae</taxon>
        <taxon>Parnassiinae</taxon>
        <taxon>Parnassini</taxon>
        <taxon>Parnassius</taxon>
        <taxon>Driopa</taxon>
    </lineage>
</organism>
<evidence type="ECO:0000256" key="3">
    <source>
        <dbReference type="ARBA" id="ARBA00022771"/>
    </source>
</evidence>
<keyword evidence="3" id="KW-0863">Zinc-finger</keyword>
<dbReference type="SMART" id="SM00614">
    <property type="entry name" value="ZnF_BED"/>
    <property type="match status" value="1"/>
</dbReference>
<evidence type="ECO:0000256" key="4">
    <source>
        <dbReference type="ARBA" id="ARBA00022833"/>
    </source>
</evidence>
<dbReference type="GO" id="GO:0003677">
    <property type="term" value="F:DNA binding"/>
    <property type="evidence" value="ECO:0007669"/>
    <property type="project" value="InterPro"/>
</dbReference>
<dbReference type="EMBL" id="CAVLGL010000115">
    <property type="protein sequence ID" value="CAK1599413.1"/>
    <property type="molecule type" value="Genomic_DNA"/>
</dbReference>
<keyword evidence="7" id="KW-0539">Nucleus</keyword>
<dbReference type="AlphaFoldDB" id="A0AAV1LVB4"/>
<keyword evidence="2" id="KW-0479">Metal-binding</keyword>
<name>A0AAV1LVB4_9NEOP</name>
<evidence type="ECO:0000256" key="1">
    <source>
        <dbReference type="ARBA" id="ARBA00004123"/>
    </source>
</evidence>
<feature type="domain" description="BED-type" evidence="8">
    <location>
        <begin position="9"/>
        <end position="50"/>
    </location>
</feature>
<evidence type="ECO:0000313" key="9">
    <source>
        <dbReference type="EMBL" id="CAK1599413.1"/>
    </source>
</evidence>
<comment type="subcellular location">
    <subcellularLocation>
        <location evidence="1">Nucleus</location>
    </subcellularLocation>
</comment>
<keyword evidence="6" id="KW-0804">Transcription</keyword>
<dbReference type="Pfam" id="PF02892">
    <property type="entry name" value="zf-BED"/>
    <property type="match status" value="1"/>
</dbReference>
<dbReference type="PANTHER" id="PTHR46481:SF10">
    <property type="entry name" value="ZINC FINGER BED DOMAIN-CONTAINING PROTEIN 39"/>
    <property type="match status" value="1"/>
</dbReference>
<dbReference type="GO" id="GO:0005634">
    <property type="term" value="C:nucleus"/>
    <property type="evidence" value="ECO:0007669"/>
    <property type="project" value="UniProtKB-SubCell"/>
</dbReference>
<comment type="caution">
    <text evidence="9">The sequence shown here is derived from an EMBL/GenBank/DDBJ whole genome shotgun (WGS) entry which is preliminary data.</text>
</comment>
<dbReference type="SUPFAM" id="SSF140996">
    <property type="entry name" value="Hermes dimerisation domain"/>
    <property type="match status" value="1"/>
</dbReference>
<keyword evidence="5" id="KW-0805">Transcription regulation</keyword>
<gene>
    <name evidence="9" type="ORF">PARMNEM_LOCUS18292</name>
</gene>
<evidence type="ECO:0000259" key="8">
    <source>
        <dbReference type="Pfam" id="PF02892"/>
    </source>
</evidence>
<dbReference type="InterPro" id="IPR003656">
    <property type="entry name" value="Znf_BED"/>
</dbReference>
<accession>A0AAV1LVB4</accession>
<evidence type="ECO:0000256" key="7">
    <source>
        <dbReference type="ARBA" id="ARBA00023242"/>
    </source>
</evidence>
<evidence type="ECO:0000256" key="5">
    <source>
        <dbReference type="ARBA" id="ARBA00023015"/>
    </source>
</evidence>
<sequence>MSQGRPKRSNLWFHFKEGTNEAVCNYFSTKLSTKCGSLGNLKRHMATKHPTISLNIVRQPSALVENPQDSIIIRQNPNSDTPAIFRQPLSGPSITNFIRRPPSSRKTEQIDRQMVAMVTKGHHSLRIVEEPEFKKLIDLVSTCPGYQLPTRKTLSQALIPKLYTEVYDSCFHNLKEAYAVCLCTDG</sequence>
<evidence type="ECO:0000256" key="2">
    <source>
        <dbReference type="ARBA" id="ARBA00022723"/>
    </source>
</evidence>
<dbReference type="GO" id="GO:0008270">
    <property type="term" value="F:zinc ion binding"/>
    <property type="evidence" value="ECO:0007669"/>
    <property type="project" value="UniProtKB-KW"/>
</dbReference>
<keyword evidence="10" id="KW-1185">Reference proteome</keyword>
<reference evidence="9 10" key="1">
    <citation type="submission" date="2023-11" db="EMBL/GenBank/DDBJ databases">
        <authorList>
            <person name="Hedman E."/>
            <person name="Englund M."/>
            <person name="Stromberg M."/>
            <person name="Nyberg Akerstrom W."/>
            <person name="Nylinder S."/>
            <person name="Jareborg N."/>
            <person name="Kallberg Y."/>
            <person name="Kronander E."/>
        </authorList>
    </citation>
    <scope>NUCLEOTIDE SEQUENCE [LARGE SCALE GENOMIC DNA]</scope>
</reference>
<keyword evidence="4" id="KW-0862">Zinc</keyword>
<evidence type="ECO:0000256" key="6">
    <source>
        <dbReference type="ARBA" id="ARBA00023163"/>
    </source>
</evidence>
<dbReference type="Proteomes" id="UP001314205">
    <property type="component" value="Unassembled WGS sequence"/>
</dbReference>
<dbReference type="PANTHER" id="PTHR46481">
    <property type="entry name" value="ZINC FINGER BED DOMAIN-CONTAINING PROTEIN 4"/>
    <property type="match status" value="1"/>
</dbReference>
<evidence type="ECO:0000313" key="10">
    <source>
        <dbReference type="Proteomes" id="UP001314205"/>
    </source>
</evidence>